<feature type="transmembrane region" description="Helical" evidence="2">
    <location>
        <begin position="141"/>
        <end position="161"/>
    </location>
</feature>
<accession>A0A6A6U6Y4</accession>
<keyword evidence="4" id="KW-1185">Reference proteome</keyword>
<dbReference type="AlphaFoldDB" id="A0A6A6U6Y4"/>
<organism evidence="3 4">
    <name type="scientific">Microthyrium microscopicum</name>
    <dbReference type="NCBI Taxonomy" id="703497"/>
    <lineage>
        <taxon>Eukaryota</taxon>
        <taxon>Fungi</taxon>
        <taxon>Dikarya</taxon>
        <taxon>Ascomycota</taxon>
        <taxon>Pezizomycotina</taxon>
        <taxon>Dothideomycetes</taxon>
        <taxon>Dothideomycetes incertae sedis</taxon>
        <taxon>Microthyriales</taxon>
        <taxon>Microthyriaceae</taxon>
        <taxon>Microthyrium</taxon>
    </lineage>
</organism>
<keyword evidence="2" id="KW-0812">Transmembrane</keyword>
<reference evidence="3" key="1">
    <citation type="journal article" date="2020" name="Stud. Mycol.">
        <title>101 Dothideomycetes genomes: a test case for predicting lifestyles and emergence of pathogens.</title>
        <authorList>
            <person name="Haridas S."/>
            <person name="Albert R."/>
            <person name="Binder M."/>
            <person name="Bloem J."/>
            <person name="Labutti K."/>
            <person name="Salamov A."/>
            <person name="Andreopoulos B."/>
            <person name="Baker S."/>
            <person name="Barry K."/>
            <person name="Bills G."/>
            <person name="Bluhm B."/>
            <person name="Cannon C."/>
            <person name="Castanera R."/>
            <person name="Culley D."/>
            <person name="Daum C."/>
            <person name="Ezra D."/>
            <person name="Gonzalez J."/>
            <person name="Henrissat B."/>
            <person name="Kuo A."/>
            <person name="Liang C."/>
            <person name="Lipzen A."/>
            <person name="Lutzoni F."/>
            <person name="Magnuson J."/>
            <person name="Mondo S."/>
            <person name="Nolan M."/>
            <person name="Ohm R."/>
            <person name="Pangilinan J."/>
            <person name="Park H.-J."/>
            <person name="Ramirez L."/>
            <person name="Alfaro M."/>
            <person name="Sun H."/>
            <person name="Tritt A."/>
            <person name="Yoshinaga Y."/>
            <person name="Zwiers L.-H."/>
            <person name="Turgeon B."/>
            <person name="Goodwin S."/>
            <person name="Spatafora J."/>
            <person name="Crous P."/>
            <person name="Grigoriev I."/>
        </authorList>
    </citation>
    <scope>NUCLEOTIDE SEQUENCE</scope>
    <source>
        <strain evidence="3">CBS 115976</strain>
    </source>
</reference>
<dbReference type="EMBL" id="MU004237">
    <property type="protein sequence ID" value="KAF2667710.1"/>
    <property type="molecule type" value="Genomic_DNA"/>
</dbReference>
<keyword evidence="2" id="KW-0472">Membrane</keyword>
<proteinExistence type="predicted"/>
<feature type="region of interest" description="Disordered" evidence="1">
    <location>
        <begin position="1"/>
        <end position="20"/>
    </location>
</feature>
<gene>
    <name evidence="3" type="ORF">BT63DRAFT_426559</name>
</gene>
<name>A0A6A6U6Y4_9PEZI</name>
<keyword evidence="2" id="KW-1133">Transmembrane helix</keyword>
<dbReference type="Proteomes" id="UP000799302">
    <property type="component" value="Unassembled WGS sequence"/>
</dbReference>
<evidence type="ECO:0000313" key="4">
    <source>
        <dbReference type="Proteomes" id="UP000799302"/>
    </source>
</evidence>
<protein>
    <submittedName>
        <fullName evidence="3">Uncharacterized protein</fullName>
    </submittedName>
</protein>
<evidence type="ECO:0000313" key="3">
    <source>
        <dbReference type="EMBL" id="KAF2667710.1"/>
    </source>
</evidence>
<evidence type="ECO:0000256" key="1">
    <source>
        <dbReference type="SAM" id="MobiDB-lite"/>
    </source>
</evidence>
<evidence type="ECO:0000256" key="2">
    <source>
        <dbReference type="SAM" id="Phobius"/>
    </source>
</evidence>
<dbReference type="OrthoDB" id="3520229at2759"/>
<feature type="compositionally biased region" description="Polar residues" evidence="1">
    <location>
        <begin position="1"/>
        <end position="10"/>
    </location>
</feature>
<sequence length="162" mass="16135">MSQASTTTSLAAPPIPTATSTSCTSSQWLSTFNSTVKDAACAIGASSGSYQALQKCCGDTATIKTVDSNCGVYCEVKGLTLNAVNQCLFLNLGQMSPGYSGGIHCNKEGADFTSSVAPGPTSTGTSGAGRTSAISASGGNLWGQMFVGWALICLLAGGVAAV</sequence>